<dbReference type="PANTHER" id="PTHR13414:SF9">
    <property type="entry name" value="PROTON-COUPLED ZINC ANTIPORTER SLC30A9, MITOCHONDRIAL"/>
    <property type="match status" value="1"/>
</dbReference>
<dbReference type="RefSeq" id="WP_286054652.1">
    <property type="nucleotide sequence ID" value="NZ_JASVWF010000004.1"/>
</dbReference>
<dbReference type="Pfam" id="PF01545">
    <property type="entry name" value="Cation_efflux"/>
    <property type="match status" value="1"/>
</dbReference>
<dbReference type="Proteomes" id="UP001231924">
    <property type="component" value="Unassembled WGS sequence"/>
</dbReference>
<accession>A0ABT7MBT2</accession>
<dbReference type="SUPFAM" id="SSF160240">
    <property type="entry name" value="Cation efflux protein cytoplasmic domain-like"/>
    <property type="match status" value="1"/>
</dbReference>
<organism evidence="9 10">
    <name type="scientific">Actinomycetospora termitidis</name>
    <dbReference type="NCBI Taxonomy" id="3053470"/>
    <lineage>
        <taxon>Bacteria</taxon>
        <taxon>Bacillati</taxon>
        <taxon>Actinomycetota</taxon>
        <taxon>Actinomycetes</taxon>
        <taxon>Pseudonocardiales</taxon>
        <taxon>Pseudonocardiaceae</taxon>
        <taxon>Actinomycetospora</taxon>
    </lineage>
</organism>
<evidence type="ECO:0000313" key="10">
    <source>
        <dbReference type="Proteomes" id="UP001231924"/>
    </source>
</evidence>
<name>A0ABT7MBT2_9PSEU</name>
<dbReference type="InterPro" id="IPR002524">
    <property type="entry name" value="Cation_efflux"/>
</dbReference>
<keyword evidence="10" id="KW-1185">Reference proteome</keyword>
<dbReference type="InterPro" id="IPR036837">
    <property type="entry name" value="Cation_efflux_CTD_sf"/>
</dbReference>
<evidence type="ECO:0000256" key="2">
    <source>
        <dbReference type="ARBA" id="ARBA00022448"/>
    </source>
</evidence>
<feature type="transmembrane region" description="Helical" evidence="7">
    <location>
        <begin position="33"/>
        <end position="55"/>
    </location>
</feature>
<dbReference type="PANTHER" id="PTHR13414">
    <property type="entry name" value="HUEL-CATION TRANSPORTER"/>
    <property type="match status" value="1"/>
</dbReference>
<feature type="domain" description="Cation efflux protein transmembrane" evidence="8">
    <location>
        <begin position="35"/>
        <end position="248"/>
    </location>
</feature>
<dbReference type="InterPro" id="IPR058533">
    <property type="entry name" value="Cation_efflux_TM"/>
</dbReference>
<protein>
    <submittedName>
        <fullName evidence="9">Cation diffusion facilitator family transporter</fullName>
    </submittedName>
</protein>
<sequence>MTATDRAAAEHSPDDPTDEGREAQDSASGQSTLSVVLAFAANAAVGVLKLIAGLLTGSSAMLAEAAHSAADCVTEVLLFTALRRSGKQADRVHPFGYGKERFFWAMIASVSVFVVGATYSVYEGITTIIENAPDPAEEQFAWVAYSVLALSAVIEGISWQQALRQVLHEKRELRLSLSRYLRLSDDPTVKSVLFEDTAALLGLAFAAVGVVLHQQTGSSVWDGIASIMIGVLLAVVAFILGRTNKNLLIGRAAEPRVTAAIYDQLSAAPEVTAVVDLQTMLTGTDSVLLCARVDFKDHLTVGDLERACVRLDEELRARFTDLDQVFLEPVPREDESLRDAVLERFGTTLADWRAEQDRRHSSTADEEARR</sequence>
<feature type="transmembrane region" description="Helical" evidence="7">
    <location>
        <begin position="192"/>
        <end position="212"/>
    </location>
</feature>
<dbReference type="Gene3D" id="1.20.1510.10">
    <property type="entry name" value="Cation efflux protein transmembrane domain"/>
    <property type="match status" value="1"/>
</dbReference>
<keyword evidence="2" id="KW-0813">Transport</keyword>
<dbReference type="SUPFAM" id="SSF161111">
    <property type="entry name" value="Cation efflux protein transmembrane domain-like"/>
    <property type="match status" value="1"/>
</dbReference>
<comment type="caution">
    <text evidence="9">The sequence shown here is derived from an EMBL/GenBank/DDBJ whole genome shotgun (WGS) entry which is preliminary data.</text>
</comment>
<evidence type="ECO:0000256" key="1">
    <source>
        <dbReference type="ARBA" id="ARBA00004141"/>
    </source>
</evidence>
<evidence type="ECO:0000256" key="4">
    <source>
        <dbReference type="ARBA" id="ARBA00022989"/>
    </source>
</evidence>
<keyword evidence="5 7" id="KW-0472">Membrane</keyword>
<evidence type="ECO:0000256" key="3">
    <source>
        <dbReference type="ARBA" id="ARBA00022692"/>
    </source>
</evidence>
<evidence type="ECO:0000256" key="5">
    <source>
        <dbReference type="ARBA" id="ARBA00023136"/>
    </source>
</evidence>
<keyword evidence="3 7" id="KW-0812">Transmembrane</keyword>
<reference evidence="9 10" key="1">
    <citation type="submission" date="2023-06" db="EMBL/GenBank/DDBJ databases">
        <title>Actinomycetospora Odt1-22.</title>
        <authorList>
            <person name="Supong K."/>
        </authorList>
    </citation>
    <scope>NUCLEOTIDE SEQUENCE [LARGE SCALE GENOMIC DNA]</scope>
    <source>
        <strain evidence="9 10">Odt1-22</strain>
    </source>
</reference>
<dbReference type="EMBL" id="JASVWF010000004">
    <property type="protein sequence ID" value="MDL5158130.1"/>
    <property type="molecule type" value="Genomic_DNA"/>
</dbReference>
<evidence type="ECO:0000256" key="6">
    <source>
        <dbReference type="SAM" id="MobiDB-lite"/>
    </source>
</evidence>
<feature type="compositionally biased region" description="Basic and acidic residues" evidence="6">
    <location>
        <begin position="7"/>
        <end position="24"/>
    </location>
</feature>
<dbReference type="InterPro" id="IPR040177">
    <property type="entry name" value="SLC30A9"/>
</dbReference>
<gene>
    <name evidence="9" type="ORF">QRT03_19325</name>
</gene>
<dbReference type="InterPro" id="IPR027469">
    <property type="entry name" value="Cation_efflux_TMD_sf"/>
</dbReference>
<evidence type="ECO:0000256" key="7">
    <source>
        <dbReference type="SAM" id="Phobius"/>
    </source>
</evidence>
<keyword evidence="4 7" id="KW-1133">Transmembrane helix</keyword>
<feature type="transmembrane region" description="Helical" evidence="7">
    <location>
        <begin position="102"/>
        <end position="122"/>
    </location>
</feature>
<dbReference type="NCBIfam" id="TIGR01297">
    <property type="entry name" value="CDF"/>
    <property type="match status" value="1"/>
</dbReference>
<comment type="subcellular location">
    <subcellularLocation>
        <location evidence="1">Membrane</location>
        <topology evidence="1">Multi-pass membrane protein</topology>
    </subcellularLocation>
</comment>
<proteinExistence type="predicted"/>
<evidence type="ECO:0000313" key="9">
    <source>
        <dbReference type="EMBL" id="MDL5158130.1"/>
    </source>
</evidence>
<evidence type="ECO:0000259" key="8">
    <source>
        <dbReference type="Pfam" id="PF01545"/>
    </source>
</evidence>
<feature type="region of interest" description="Disordered" evidence="6">
    <location>
        <begin position="1"/>
        <end position="28"/>
    </location>
</feature>
<feature type="transmembrane region" description="Helical" evidence="7">
    <location>
        <begin position="224"/>
        <end position="241"/>
    </location>
</feature>